<dbReference type="RefSeq" id="WP_119120465.1">
    <property type="nucleotide sequence ID" value="NZ_QXIT01000033.1"/>
</dbReference>
<dbReference type="PANTHER" id="PTHR47396:SF1">
    <property type="entry name" value="ATP-DEPENDENT HELICASE IRC3-RELATED"/>
    <property type="match status" value="1"/>
</dbReference>
<dbReference type="OrthoDB" id="9804145at2"/>
<organism evidence="2 5">
    <name type="scientific">Candidatus Cryosericum odellii</name>
    <dbReference type="NCBI Taxonomy" id="2290917"/>
    <lineage>
        <taxon>Bacteria</taxon>
        <taxon>Pseudomonadati</taxon>
        <taxon>Caldisericota/Cryosericota group</taxon>
        <taxon>Candidatus Cryosericota</taxon>
        <taxon>Candidatus Cryosericia</taxon>
        <taxon>Candidatus Cryosericales</taxon>
        <taxon>Candidatus Cryosericaceae</taxon>
        <taxon>Candidatus Cryosericum</taxon>
    </lineage>
</organism>
<dbReference type="InterPro" id="IPR050742">
    <property type="entry name" value="Helicase_Restrict-Modif_Enz"/>
</dbReference>
<dbReference type="Gene3D" id="3.40.50.300">
    <property type="entry name" value="P-loop containing nucleotide triphosphate hydrolases"/>
    <property type="match status" value="2"/>
</dbReference>
<dbReference type="AlphaFoldDB" id="A0A398CXX0"/>
<sequence length="837" mass="95041">MEDQQKFRNEDLVLHVSPSYNPQTLDLSKYEPFLEALCGTREYQSDAIRETVRYFLGGQYSNTEELATQNYQGNSKLQEKYGSLKAFIKTLQLPDCLSCSIDHATGTGKSYAMYGIARILLAEGAVDQVLVLCPSITIEAGLTEKFRSLSSDRTLKDVLPENAKVLNPRIVNATGTIEKGDICIENIHATRINTKSAIEDSLTGKGARTLILNDEAHHLMNALDAELKQWKGFLLDAKYGFQYVVNVSGTCYIGNEYFADVIHRYSLRNAIEDRVVKTISYVQEDTPGGEDEKFQKIYANHTANKTTYRMVKPITILVTKDISACKSLTERLVEFLAKKEKTTKGSAAEKVLIVTSAEEHKKNVQILRMVDSKDNPVEWITSVSMLSEGWDVKNVFQIVPHEERAFNSKLLIAQVLGRGLRIPNEYKGGAQPVVTVFNHEKWSGSIRHLVDEVMDIEKRINSYHVDKNEDYNFELDQINYERDIAETVTYAQEREYNLLENKPITYSTQSISEDSSTTYVIATPGTKGIEWQEKQQNTTIEHEMVPVEEVANDIFNRLVVFDQDANTSYSEKWTREKLAAKILESLAAREDKSGMVSKENRLKTLQAFGIIQREKSTFPRIVPISTKPFKIATKDMPKHSIPFSALRKDGAVFLDENALLLSTESDTELLQQLLNDDDLPKRVMNNVDNAYNFKTPVNVALTDYRPEQKFVSKLVEEKNAKALDAWIKSVDVGFYSIPYTWRKGEHPKQGSFNPDFFIKVGDDILCVEIKIDDDTSDENKAKLLAARLHFKTLNDLLAGTTYYFKFLSPVSYELFFKALREKTYATFKSQLEADLEG</sequence>
<accession>A0A398DCV0</accession>
<dbReference type="PANTHER" id="PTHR47396">
    <property type="entry name" value="TYPE I RESTRICTION ENZYME ECOKI R PROTEIN"/>
    <property type="match status" value="1"/>
</dbReference>
<dbReference type="GO" id="GO:0016787">
    <property type="term" value="F:hydrolase activity"/>
    <property type="evidence" value="ECO:0007669"/>
    <property type="project" value="InterPro"/>
</dbReference>
<evidence type="ECO:0000313" key="5">
    <source>
        <dbReference type="Proteomes" id="UP000266489"/>
    </source>
</evidence>
<dbReference type="Proteomes" id="UP000266489">
    <property type="component" value="Unassembled WGS sequence"/>
</dbReference>
<accession>A0A398CXX0</accession>
<comment type="caution">
    <text evidence="2">The sequence shown here is derived from an EMBL/GenBank/DDBJ whole genome shotgun (WGS) entry which is preliminary data.</text>
</comment>
<keyword evidence="4" id="KW-1185">Reference proteome</keyword>
<evidence type="ECO:0000313" key="3">
    <source>
        <dbReference type="EMBL" id="RIE10118.1"/>
    </source>
</evidence>
<reference evidence="4 5" key="1">
    <citation type="submission" date="2018-09" db="EMBL/GenBank/DDBJ databases">
        <title>Discovery and Ecogenomic Context for Candidatus Cryosericales, a Global Caldiserica Order Active in Thawing Permafrost.</title>
        <authorList>
            <person name="Martinez M.A."/>
            <person name="Woodcroft B.J."/>
            <person name="Ignacio Espinoza J.C."/>
            <person name="Zayed A."/>
            <person name="Singleton C.M."/>
            <person name="Boyd J."/>
            <person name="Li Y.-F."/>
            <person name="Purvine S."/>
            <person name="Maughan H."/>
            <person name="Hodgkins S.B."/>
            <person name="Anderson D."/>
            <person name="Sederholm M."/>
            <person name="Temperton B."/>
            <person name="Saleska S.R."/>
            <person name="Tyson G.W."/>
            <person name="Rich V.I."/>
        </authorList>
    </citation>
    <scope>NUCLEOTIDE SEQUENCE [LARGE SCALE GENOMIC DNA]</scope>
    <source>
        <strain evidence="2 5">SMC5</strain>
        <strain evidence="3 4">SMC6</strain>
    </source>
</reference>
<evidence type="ECO:0000259" key="1">
    <source>
        <dbReference type="Pfam" id="PF04851"/>
    </source>
</evidence>
<feature type="domain" description="Helicase/UvrB N-terminal" evidence="1">
    <location>
        <begin position="41"/>
        <end position="232"/>
    </location>
</feature>
<dbReference type="Proteomes" id="UP000266260">
    <property type="component" value="Unassembled WGS sequence"/>
</dbReference>
<gene>
    <name evidence="2" type="ORF">SMC5_09165</name>
    <name evidence="3" type="ORF">SMC6_01755</name>
</gene>
<dbReference type="GO" id="GO:0005524">
    <property type="term" value="F:ATP binding"/>
    <property type="evidence" value="ECO:0007669"/>
    <property type="project" value="InterPro"/>
</dbReference>
<evidence type="ECO:0000313" key="4">
    <source>
        <dbReference type="Proteomes" id="UP000266260"/>
    </source>
</evidence>
<dbReference type="GO" id="GO:0003677">
    <property type="term" value="F:DNA binding"/>
    <property type="evidence" value="ECO:0007669"/>
    <property type="project" value="InterPro"/>
</dbReference>
<name>A0A398CXX0_9BACT</name>
<dbReference type="SUPFAM" id="SSF52540">
    <property type="entry name" value="P-loop containing nucleoside triphosphate hydrolases"/>
    <property type="match status" value="2"/>
</dbReference>
<protein>
    <recommendedName>
        <fullName evidence="1">Helicase/UvrB N-terminal domain-containing protein</fullName>
    </recommendedName>
</protein>
<evidence type="ECO:0000313" key="2">
    <source>
        <dbReference type="EMBL" id="RIE07642.1"/>
    </source>
</evidence>
<dbReference type="InterPro" id="IPR027417">
    <property type="entry name" value="P-loop_NTPase"/>
</dbReference>
<dbReference type="EMBL" id="QXIU01000224">
    <property type="protein sequence ID" value="RIE07642.1"/>
    <property type="molecule type" value="Genomic_DNA"/>
</dbReference>
<proteinExistence type="predicted"/>
<dbReference type="Pfam" id="PF04851">
    <property type="entry name" value="ResIII"/>
    <property type="match status" value="1"/>
</dbReference>
<dbReference type="InterPro" id="IPR006935">
    <property type="entry name" value="Helicase/UvrB_N"/>
</dbReference>
<dbReference type="EMBL" id="QXIT01000033">
    <property type="protein sequence ID" value="RIE10118.1"/>
    <property type="molecule type" value="Genomic_DNA"/>
</dbReference>
<dbReference type="GO" id="GO:0005829">
    <property type="term" value="C:cytosol"/>
    <property type="evidence" value="ECO:0007669"/>
    <property type="project" value="TreeGrafter"/>
</dbReference>